<comment type="caution">
    <text evidence="3">The sequence shown here is derived from an EMBL/GenBank/DDBJ whole genome shotgun (WGS) entry which is preliminary data.</text>
</comment>
<dbReference type="InterPro" id="IPR021765">
    <property type="entry name" value="UstYa-like"/>
</dbReference>
<evidence type="ECO:0000313" key="4">
    <source>
        <dbReference type="Proteomes" id="UP001201262"/>
    </source>
</evidence>
<comment type="similarity">
    <text evidence="2">Belongs to the ustYa family.</text>
</comment>
<dbReference type="Proteomes" id="UP001201262">
    <property type="component" value="Unassembled WGS sequence"/>
</dbReference>
<dbReference type="PANTHER" id="PTHR33365:SF4">
    <property type="entry name" value="CYCLOCHLOROTINE BIOSYNTHESIS PROTEIN O"/>
    <property type="match status" value="1"/>
</dbReference>
<evidence type="ECO:0000256" key="2">
    <source>
        <dbReference type="ARBA" id="ARBA00035112"/>
    </source>
</evidence>
<protein>
    <submittedName>
        <fullName evidence="3">Uncharacterized protein</fullName>
    </submittedName>
</protein>
<evidence type="ECO:0000256" key="1">
    <source>
        <dbReference type="ARBA" id="ARBA00004685"/>
    </source>
</evidence>
<name>A0AAD4KG60_9EURO</name>
<dbReference type="PANTHER" id="PTHR33365">
    <property type="entry name" value="YALI0B05434P"/>
    <property type="match status" value="1"/>
</dbReference>
<reference evidence="3" key="1">
    <citation type="submission" date="2021-12" db="EMBL/GenBank/DDBJ databases">
        <title>Convergent genome expansion in fungi linked to evolution of root-endophyte symbiosis.</title>
        <authorList>
            <consortium name="DOE Joint Genome Institute"/>
            <person name="Ke Y.-H."/>
            <person name="Bonito G."/>
            <person name="Liao H.-L."/>
            <person name="Looney B."/>
            <person name="Rojas-Flechas A."/>
            <person name="Nash J."/>
            <person name="Hameed K."/>
            <person name="Schadt C."/>
            <person name="Martin F."/>
            <person name="Crous P.W."/>
            <person name="Miettinen O."/>
            <person name="Magnuson J.K."/>
            <person name="Labbe J."/>
            <person name="Jacobson D."/>
            <person name="Doktycz M.J."/>
            <person name="Veneault-Fourrey C."/>
            <person name="Kuo A."/>
            <person name="Mondo S."/>
            <person name="Calhoun S."/>
            <person name="Riley R."/>
            <person name="Ohm R."/>
            <person name="LaButti K."/>
            <person name="Andreopoulos B."/>
            <person name="Pangilinan J."/>
            <person name="Nolan M."/>
            <person name="Tritt A."/>
            <person name="Clum A."/>
            <person name="Lipzen A."/>
            <person name="Daum C."/>
            <person name="Barry K."/>
            <person name="Grigoriev I.V."/>
            <person name="Vilgalys R."/>
        </authorList>
    </citation>
    <scope>NUCLEOTIDE SEQUENCE</scope>
    <source>
        <strain evidence="3">PMI_201</strain>
    </source>
</reference>
<dbReference type="AlphaFoldDB" id="A0AAD4KG60"/>
<dbReference type="EMBL" id="JAJTJA010000012">
    <property type="protein sequence ID" value="KAH8691334.1"/>
    <property type="molecule type" value="Genomic_DNA"/>
</dbReference>
<keyword evidence="4" id="KW-1185">Reference proteome</keyword>
<sequence>MTQVAALQEVYTLGVKNLPSCLISHTCLDSSVQNSHITDKDCIQQLSSYTPALDAIEYFDINFYDALSDGGKYRGPPTADLDQNWHELWQHEAIMVDTQAMFTLNRTHFDLYEKVDSEMSDGFTAMLKVHQQLGCLDIIRQYTWFLDGKYPKNLIPLELQKPPDQNRMHVDRCIEDLRISLMCYGDMTPLLITKDRDPDSGFKVELNSHHKCRNFTKLQEWTRIHGVEHWENGGGFHQHGDRL</sequence>
<dbReference type="GeneID" id="70251337"/>
<dbReference type="Pfam" id="PF11807">
    <property type="entry name" value="UstYa"/>
    <property type="match status" value="1"/>
</dbReference>
<gene>
    <name evidence="3" type="ORF">BGW36DRAFT_431884</name>
</gene>
<comment type="pathway">
    <text evidence="1">Mycotoxin biosynthesis.</text>
</comment>
<organism evidence="3 4">
    <name type="scientific">Talaromyces proteolyticus</name>
    <dbReference type="NCBI Taxonomy" id="1131652"/>
    <lineage>
        <taxon>Eukaryota</taxon>
        <taxon>Fungi</taxon>
        <taxon>Dikarya</taxon>
        <taxon>Ascomycota</taxon>
        <taxon>Pezizomycotina</taxon>
        <taxon>Eurotiomycetes</taxon>
        <taxon>Eurotiomycetidae</taxon>
        <taxon>Eurotiales</taxon>
        <taxon>Trichocomaceae</taxon>
        <taxon>Talaromyces</taxon>
        <taxon>Talaromyces sect. Bacilispori</taxon>
    </lineage>
</organism>
<dbReference type="RefSeq" id="XP_046067426.1">
    <property type="nucleotide sequence ID" value="XM_046221050.1"/>
</dbReference>
<proteinExistence type="inferred from homology"/>
<evidence type="ECO:0000313" key="3">
    <source>
        <dbReference type="EMBL" id="KAH8691334.1"/>
    </source>
</evidence>
<dbReference type="GO" id="GO:0043386">
    <property type="term" value="P:mycotoxin biosynthetic process"/>
    <property type="evidence" value="ECO:0007669"/>
    <property type="project" value="InterPro"/>
</dbReference>
<accession>A0AAD4KG60</accession>